<feature type="transmembrane region" description="Helical" evidence="7">
    <location>
        <begin position="381"/>
        <end position="403"/>
    </location>
</feature>
<feature type="transmembrane region" description="Helical" evidence="7">
    <location>
        <begin position="16"/>
        <end position="36"/>
    </location>
</feature>
<feature type="transmembrane region" description="Helical" evidence="7">
    <location>
        <begin position="415"/>
        <end position="434"/>
    </location>
</feature>
<evidence type="ECO:0000313" key="9">
    <source>
        <dbReference type="Proteomes" id="UP000234498"/>
    </source>
</evidence>
<name>A0A2H1I3K0_BRELN</name>
<evidence type="ECO:0000256" key="3">
    <source>
        <dbReference type="ARBA" id="ARBA00022960"/>
    </source>
</evidence>
<feature type="transmembrane region" description="Helical" evidence="7">
    <location>
        <begin position="349"/>
        <end position="369"/>
    </location>
</feature>
<dbReference type="RefSeq" id="WP_101593887.1">
    <property type="nucleotide sequence ID" value="NZ_FXZA01000002.1"/>
</dbReference>
<feature type="transmembrane region" description="Helical" evidence="7">
    <location>
        <begin position="48"/>
        <end position="68"/>
    </location>
</feature>
<protein>
    <submittedName>
        <fullName evidence="8">Cell elongation-specific peptidoglycan biosynthesis regulator RodA</fullName>
    </submittedName>
</protein>
<keyword evidence="4 7" id="KW-1133">Transmembrane helix</keyword>
<comment type="subcellular location">
    <subcellularLocation>
        <location evidence="1">Membrane</location>
        <topology evidence="1">Multi-pass membrane protein</topology>
    </subcellularLocation>
</comment>
<gene>
    <name evidence="8" type="ORF">BLIN101_00791</name>
</gene>
<dbReference type="AlphaFoldDB" id="A0A2H1I3K0"/>
<evidence type="ECO:0000256" key="4">
    <source>
        <dbReference type="ARBA" id="ARBA00022989"/>
    </source>
</evidence>
<organism evidence="8 9">
    <name type="scientific">Brevibacterium linens</name>
    <dbReference type="NCBI Taxonomy" id="1703"/>
    <lineage>
        <taxon>Bacteria</taxon>
        <taxon>Bacillati</taxon>
        <taxon>Actinomycetota</taxon>
        <taxon>Actinomycetes</taxon>
        <taxon>Micrococcales</taxon>
        <taxon>Brevibacteriaceae</taxon>
        <taxon>Brevibacterium</taxon>
    </lineage>
</organism>
<feature type="transmembrane region" description="Helical" evidence="7">
    <location>
        <begin position="139"/>
        <end position="157"/>
    </location>
</feature>
<dbReference type="GO" id="GO:0051301">
    <property type="term" value="P:cell division"/>
    <property type="evidence" value="ECO:0007669"/>
    <property type="project" value="InterPro"/>
</dbReference>
<dbReference type="GO" id="GO:0032153">
    <property type="term" value="C:cell division site"/>
    <property type="evidence" value="ECO:0007669"/>
    <property type="project" value="TreeGrafter"/>
</dbReference>
<dbReference type="InterPro" id="IPR001182">
    <property type="entry name" value="FtsW/RodA"/>
</dbReference>
<evidence type="ECO:0000256" key="2">
    <source>
        <dbReference type="ARBA" id="ARBA00022692"/>
    </source>
</evidence>
<reference evidence="8 9" key="1">
    <citation type="submission" date="2017-03" db="EMBL/GenBank/DDBJ databases">
        <authorList>
            <person name="Afonso C.L."/>
            <person name="Miller P.J."/>
            <person name="Scott M.A."/>
            <person name="Spackman E."/>
            <person name="Goraichik I."/>
            <person name="Dimitrov K.M."/>
            <person name="Suarez D.L."/>
            <person name="Swayne D.E."/>
        </authorList>
    </citation>
    <scope>NUCLEOTIDE SEQUENCE [LARGE SCALE GENOMIC DNA]</scope>
    <source>
        <strain evidence="8 9">Mu101</strain>
    </source>
</reference>
<dbReference type="GO" id="GO:0015648">
    <property type="term" value="F:lipid-linked peptidoglycan transporter activity"/>
    <property type="evidence" value="ECO:0007669"/>
    <property type="project" value="TreeGrafter"/>
</dbReference>
<dbReference type="OrthoDB" id="9812661at2"/>
<keyword evidence="3" id="KW-0133">Cell shape</keyword>
<dbReference type="Proteomes" id="UP000234498">
    <property type="component" value="Unassembled WGS sequence"/>
</dbReference>
<dbReference type="Pfam" id="PF01098">
    <property type="entry name" value="FTSW_RODA_SPOVE"/>
    <property type="match status" value="1"/>
</dbReference>
<feature type="transmembrane region" description="Helical" evidence="7">
    <location>
        <begin position="262"/>
        <end position="282"/>
    </location>
</feature>
<dbReference type="GO" id="GO:0005886">
    <property type="term" value="C:plasma membrane"/>
    <property type="evidence" value="ECO:0007669"/>
    <property type="project" value="TreeGrafter"/>
</dbReference>
<feature type="region of interest" description="Disordered" evidence="6">
    <location>
        <begin position="458"/>
        <end position="530"/>
    </location>
</feature>
<evidence type="ECO:0000313" key="8">
    <source>
        <dbReference type="EMBL" id="SMX69694.1"/>
    </source>
</evidence>
<proteinExistence type="predicted"/>
<keyword evidence="2 7" id="KW-0812">Transmembrane</keyword>
<dbReference type="PANTHER" id="PTHR30474">
    <property type="entry name" value="CELL CYCLE PROTEIN"/>
    <property type="match status" value="1"/>
</dbReference>
<evidence type="ECO:0000256" key="5">
    <source>
        <dbReference type="ARBA" id="ARBA00023136"/>
    </source>
</evidence>
<dbReference type="PANTHER" id="PTHR30474:SF3">
    <property type="entry name" value="PEPTIDOGLYCAN GLYCOSYLTRANSFERASE RODA"/>
    <property type="match status" value="1"/>
</dbReference>
<feature type="transmembrane region" description="Helical" evidence="7">
    <location>
        <begin position="216"/>
        <end position="233"/>
    </location>
</feature>
<sequence>MNQAPSQTARPRTYRLAELGLLILAIAVATSAYALVGLGVEDTIPANVYGYAAWLAALGVILHLIVWIKAKYADPVLVPIAVLLNGLGLAMIYRVDLGRDEYLGSAMTQLVWMTLGVGLAIAVIFVVRDHRWLRRYTYVSGFAALVFLVLPLIPGIGKTINGARIWIGVGPLTFQPGEIAKILLAIFFAGYLVTYKDQLVAAGPKILGIRFPRLRDFGPIVVAWVASVGVLVFERDLGTSLLFFGLFVAMLYVATSKVSWIILGLGFFSIGAVAATFLFSHVDQRVSGWLNALTPEEYNKTPGGSYQLVQGLFGMSNGGLIGTGFGEGRPNMVPYAESDFIYASFGEEIGLAGLFVILLCYLFIFQRGIRTAQQLRDGFGTLLATGLSFTIALQVFVVVGGVTRLIPLTGLTTPFLAQGGSSLIANWMIIGLLLRISDNARRPVEEFHTGVLRITEDPQPVRAGAPAEDTAASARTVDEDAPTTNLPPADSRVFDDEAPTTNLPSAGERARGQAPNDTDAADQRPTGGER</sequence>
<evidence type="ECO:0000256" key="6">
    <source>
        <dbReference type="SAM" id="MobiDB-lite"/>
    </source>
</evidence>
<feature type="transmembrane region" description="Helical" evidence="7">
    <location>
        <begin position="177"/>
        <end position="195"/>
    </location>
</feature>
<evidence type="ECO:0000256" key="7">
    <source>
        <dbReference type="SAM" id="Phobius"/>
    </source>
</evidence>
<dbReference type="EMBL" id="FXZA01000002">
    <property type="protein sequence ID" value="SMX69694.1"/>
    <property type="molecule type" value="Genomic_DNA"/>
</dbReference>
<keyword evidence="5 7" id="KW-0472">Membrane</keyword>
<feature type="transmembrane region" description="Helical" evidence="7">
    <location>
        <begin position="107"/>
        <end position="127"/>
    </location>
</feature>
<feature type="transmembrane region" description="Helical" evidence="7">
    <location>
        <begin position="239"/>
        <end position="255"/>
    </location>
</feature>
<accession>A0A2H1I3K0</accession>
<dbReference type="GO" id="GO:0008360">
    <property type="term" value="P:regulation of cell shape"/>
    <property type="evidence" value="ECO:0007669"/>
    <property type="project" value="UniProtKB-KW"/>
</dbReference>
<feature type="transmembrane region" description="Helical" evidence="7">
    <location>
        <begin position="75"/>
        <end position="95"/>
    </location>
</feature>
<evidence type="ECO:0000256" key="1">
    <source>
        <dbReference type="ARBA" id="ARBA00004141"/>
    </source>
</evidence>